<evidence type="ECO:0000256" key="4">
    <source>
        <dbReference type="ARBA" id="ARBA00022803"/>
    </source>
</evidence>
<dbReference type="OrthoDB" id="9776053at2"/>
<evidence type="ECO:0000259" key="8">
    <source>
        <dbReference type="Pfam" id="PF23892"/>
    </source>
</evidence>
<feature type="domain" description="Cytochrome c-type biogenesis protein H TPR" evidence="9">
    <location>
        <begin position="134"/>
        <end position="267"/>
    </location>
</feature>
<dbReference type="GO" id="GO:0030313">
    <property type="term" value="C:cell envelope"/>
    <property type="evidence" value="ECO:0007669"/>
    <property type="project" value="UniProtKB-SubCell"/>
</dbReference>
<dbReference type="GO" id="GO:0017004">
    <property type="term" value="P:cytochrome complex assembly"/>
    <property type="evidence" value="ECO:0007669"/>
    <property type="project" value="UniProtKB-KW"/>
</dbReference>
<feature type="transmembrane region" description="Helical" evidence="7">
    <location>
        <begin position="96"/>
        <end position="116"/>
    </location>
</feature>
<dbReference type="Pfam" id="PF23914">
    <property type="entry name" value="TPR_CcmH_CycH"/>
    <property type="match status" value="1"/>
</dbReference>
<feature type="domain" description="Cytochrome c-type biogenesis protein H Ig-like" evidence="8">
    <location>
        <begin position="336"/>
        <end position="436"/>
    </location>
</feature>
<dbReference type="RefSeq" id="WP_152158110.1">
    <property type="nucleotide sequence ID" value="NZ_WEHX01000023.1"/>
</dbReference>
<feature type="repeat" description="TPR" evidence="5">
    <location>
        <begin position="163"/>
        <end position="196"/>
    </location>
</feature>
<dbReference type="Pfam" id="PF23892">
    <property type="entry name" value="Ig_CycH"/>
    <property type="match status" value="1"/>
</dbReference>
<dbReference type="SMART" id="SM00028">
    <property type="entry name" value="TPR"/>
    <property type="match status" value="2"/>
</dbReference>
<evidence type="ECO:0000256" key="7">
    <source>
        <dbReference type="SAM" id="Phobius"/>
    </source>
</evidence>
<evidence type="ECO:0000313" key="10">
    <source>
        <dbReference type="EMBL" id="KAB7661116.1"/>
    </source>
</evidence>
<keyword evidence="2" id="KW-0677">Repeat</keyword>
<protein>
    <submittedName>
        <fullName evidence="10">C-type cytochrome biogenesis protein CcmI</fullName>
    </submittedName>
</protein>
<accession>A0A6I1EKH7</accession>
<dbReference type="AlphaFoldDB" id="A0A6I1EKH7"/>
<dbReference type="NCBIfam" id="TIGR03142">
    <property type="entry name" value="cytochro_ccmI"/>
    <property type="match status" value="1"/>
</dbReference>
<comment type="subcellular location">
    <subcellularLocation>
        <location evidence="1">Cell envelope</location>
    </subcellularLocation>
</comment>
<dbReference type="InterPro" id="IPR056412">
    <property type="entry name" value="Ig_CycH"/>
</dbReference>
<evidence type="ECO:0000256" key="1">
    <source>
        <dbReference type="ARBA" id="ARBA00004196"/>
    </source>
</evidence>
<evidence type="ECO:0000256" key="6">
    <source>
        <dbReference type="SAM" id="MobiDB-lite"/>
    </source>
</evidence>
<dbReference type="PROSITE" id="PS50005">
    <property type="entry name" value="TPR"/>
    <property type="match status" value="1"/>
</dbReference>
<dbReference type="GO" id="GO:0005886">
    <property type="term" value="C:plasma membrane"/>
    <property type="evidence" value="ECO:0007669"/>
    <property type="project" value="TreeGrafter"/>
</dbReference>
<sequence length="446" mass="49007">MTTFIILCTVMALIAVAAVCLPLWFGGRSRSESDRRAQVLAILQQQSQDLEAEKAAGHIDQDEYEESRLELERRVLEETKHEEEVRSGKSSRMPRILAVILLVVIPCATVLGYYALGRYTAMDPQFIAMMEAQQQGSRGHSQRDMQKMLDDLKANLEKDPRNANGWFMLARTAASMNRFDESVEAFKRLNALVPNNADILADMADMMAAANGKVITPDVEKVLQKALSIDPTQWKVLALLAIHAWDREHYAQAADYWERLLKSVPSDFPDREQIQANINEAKRLGGVNDSISAVSPTASQRNAADGAKAEEASPANELSKTAPATASPSQLHAVAGTVILDDKMKALASPEDTVFIYARPATGSKMPVAFTKVKVKDLPYNFELNETMRMAMGAETLASTKTVIVGARISKTGNFMPQAGDLEGEMPQPVEVGDRGLVVTITTERK</sequence>
<dbReference type="InterPro" id="IPR011990">
    <property type="entry name" value="TPR-like_helical_dom_sf"/>
</dbReference>
<feature type="compositionally biased region" description="Polar residues" evidence="6">
    <location>
        <begin position="316"/>
        <end position="327"/>
    </location>
</feature>
<dbReference type="PANTHER" id="PTHR47870:SF1">
    <property type="entry name" value="CYTOCHROME C-TYPE BIOGENESIS PROTEIN CCMH"/>
    <property type="match status" value="1"/>
</dbReference>
<feature type="region of interest" description="Disordered" evidence="6">
    <location>
        <begin position="291"/>
        <end position="327"/>
    </location>
</feature>
<keyword evidence="7" id="KW-0812">Transmembrane</keyword>
<feature type="transmembrane region" description="Helical" evidence="7">
    <location>
        <begin position="6"/>
        <end position="26"/>
    </location>
</feature>
<dbReference type="SUPFAM" id="SSF48452">
    <property type="entry name" value="TPR-like"/>
    <property type="match status" value="1"/>
</dbReference>
<dbReference type="Gene3D" id="1.25.40.10">
    <property type="entry name" value="Tetratricopeptide repeat domain"/>
    <property type="match status" value="1"/>
</dbReference>
<dbReference type="InterPro" id="IPR051263">
    <property type="entry name" value="C-type_cytochrome_biogenesis"/>
</dbReference>
<keyword evidence="7" id="KW-0472">Membrane</keyword>
<evidence type="ECO:0000256" key="2">
    <source>
        <dbReference type="ARBA" id="ARBA00022737"/>
    </source>
</evidence>
<evidence type="ECO:0000256" key="5">
    <source>
        <dbReference type="PROSITE-ProRule" id="PRU00339"/>
    </source>
</evidence>
<organism evidence="10 11">
    <name type="scientific">Sutterella seckii</name>
    <dbReference type="NCBI Taxonomy" id="1944635"/>
    <lineage>
        <taxon>Bacteria</taxon>
        <taxon>Pseudomonadati</taxon>
        <taxon>Pseudomonadota</taxon>
        <taxon>Betaproteobacteria</taxon>
        <taxon>Burkholderiales</taxon>
        <taxon>Sutterellaceae</taxon>
        <taxon>Sutterella</taxon>
    </lineage>
</organism>
<keyword evidence="3" id="KW-0201">Cytochrome c-type biogenesis</keyword>
<evidence type="ECO:0000313" key="11">
    <source>
        <dbReference type="Proteomes" id="UP000430564"/>
    </source>
</evidence>
<reference evidence="10 11" key="1">
    <citation type="submission" date="2019-10" db="EMBL/GenBank/DDBJ databases">
        <title>Genome diversity of Sutterella seckii.</title>
        <authorList>
            <person name="Chaplin A.V."/>
            <person name="Sokolova S.R."/>
            <person name="Mosin K.A."/>
            <person name="Ivanova E.L."/>
            <person name="Kochetkova T.O."/>
            <person name="Goltsov A.Y."/>
            <person name="Trofimov D.Y."/>
            <person name="Efimov B.A."/>
        </authorList>
    </citation>
    <scope>NUCLEOTIDE SEQUENCE [LARGE SCALE GENOMIC DNA]</scope>
    <source>
        <strain evidence="10 11">ASD393</strain>
    </source>
</reference>
<dbReference type="Proteomes" id="UP000430564">
    <property type="component" value="Unassembled WGS sequence"/>
</dbReference>
<dbReference type="InterPro" id="IPR019734">
    <property type="entry name" value="TPR_rpt"/>
</dbReference>
<dbReference type="InterPro" id="IPR017560">
    <property type="entry name" value="Cyt_c_biogenesis_CcmI"/>
</dbReference>
<evidence type="ECO:0000259" key="9">
    <source>
        <dbReference type="Pfam" id="PF23914"/>
    </source>
</evidence>
<keyword evidence="4 5" id="KW-0802">TPR repeat</keyword>
<keyword evidence="7" id="KW-1133">Transmembrane helix</keyword>
<feature type="compositionally biased region" description="Polar residues" evidence="6">
    <location>
        <begin position="291"/>
        <end position="302"/>
    </location>
</feature>
<name>A0A6I1EKH7_9BURK</name>
<gene>
    <name evidence="10" type="primary">ccmI</name>
    <name evidence="10" type="ORF">GBM95_05135</name>
</gene>
<dbReference type="InterPro" id="IPR056413">
    <property type="entry name" value="TPR_CcmH_CycH"/>
</dbReference>
<dbReference type="PANTHER" id="PTHR47870">
    <property type="entry name" value="CYTOCHROME C-TYPE BIOGENESIS PROTEIN CCMH"/>
    <property type="match status" value="1"/>
</dbReference>
<comment type="caution">
    <text evidence="10">The sequence shown here is derived from an EMBL/GenBank/DDBJ whole genome shotgun (WGS) entry which is preliminary data.</text>
</comment>
<dbReference type="EMBL" id="WEHX01000023">
    <property type="protein sequence ID" value="KAB7661116.1"/>
    <property type="molecule type" value="Genomic_DNA"/>
</dbReference>
<proteinExistence type="predicted"/>
<evidence type="ECO:0000256" key="3">
    <source>
        <dbReference type="ARBA" id="ARBA00022748"/>
    </source>
</evidence>